<dbReference type="EMBL" id="FNRD01000008">
    <property type="protein sequence ID" value="SEA75574.1"/>
    <property type="molecule type" value="Genomic_DNA"/>
</dbReference>
<evidence type="ECO:0000313" key="3">
    <source>
        <dbReference type="Proteomes" id="UP000198951"/>
    </source>
</evidence>
<keyword evidence="1" id="KW-0472">Membrane</keyword>
<evidence type="ECO:0000256" key="1">
    <source>
        <dbReference type="SAM" id="Phobius"/>
    </source>
</evidence>
<reference evidence="3" key="1">
    <citation type="submission" date="2016-10" db="EMBL/GenBank/DDBJ databases">
        <authorList>
            <person name="Varghese N."/>
            <person name="Submissions S."/>
        </authorList>
    </citation>
    <scope>NUCLEOTIDE SEQUENCE [LARGE SCALE GENOMIC DNA]</scope>
    <source>
        <strain evidence="3">DSM 22376</strain>
    </source>
</reference>
<evidence type="ECO:0008006" key="4">
    <source>
        <dbReference type="Google" id="ProtNLM"/>
    </source>
</evidence>
<dbReference type="STRING" id="150146.SAMN05443667_10889"/>
<dbReference type="AlphaFoldDB" id="A0A1H4DS43"/>
<dbReference type="OrthoDB" id="1048788at2"/>
<feature type="transmembrane region" description="Helical" evidence="1">
    <location>
        <begin position="89"/>
        <end position="109"/>
    </location>
</feature>
<organism evidence="2 3">
    <name type="scientific">Flavobacterium gillisiae</name>
    <dbReference type="NCBI Taxonomy" id="150146"/>
    <lineage>
        <taxon>Bacteria</taxon>
        <taxon>Pseudomonadati</taxon>
        <taxon>Bacteroidota</taxon>
        <taxon>Flavobacteriia</taxon>
        <taxon>Flavobacteriales</taxon>
        <taxon>Flavobacteriaceae</taxon>
        <taxon>Flavobacterium</taxon>
    </lineage>
</organism>
<keyword evidence="3" id="KW-1185">Reference proteome</keyword>
<protein>
    <recommendedName>
        <fullName evidence="4">DUF3810 domain-containing protein</fullName>
    </recommendedName>
</protein>
<gene>
    <name evidence="2" type="ORF">SAMN05443667_10889</name>
</gene>
<feature type="transmembrane region" description="Helical" evidence="1">
    <location>
        <begin position="47"/>
        <end position="68"/>
    </location>
</feature>
<sequence>MKSKYLLPLFLIVQIILLQLISFFPESVERYYSNGIYLIISQFSRTALGSIPFSVGDCLYILLIFFVLKWFWNKRKSWKQNWKDNSLQLLRFFSVFYFLFHILWALNYYREPLFKKMEIKREYTNIDLLDFTKKLIAKTNQIQLQITKSDSSKVVFPYSQEQVFVMNLNGYNNLSKQHQNFHFITLSTKKSLFSLPLTYMGFGGYLNPFTNEANVNYLGPMYSFPMTTNHEMAHQMGFANETECNFIGFLASVKNDNVYIKYSGYSYALWYCLGILEYSNPESFDQILKTVHPGILKNYKESTNFRKQYRTPIETGFHLFYDQFLKLNQQKDGIESYSKFVNLMVNYYGKKNNEL</sequence>
<accession>A0A1H4DS43</accession>
<dbReference type="Proteomes" id="UP000198951">
    <property type="component" value="Unassembled WGS sequence"/>
</dbReference>
<dbReference type="Pfam" id="PF12725">
    <property type="entry name" value="DUF3810"/>
    <property type="match status" value="1"/>
</dbReference>
<dbReference type="RefSeq" id="WP_091090315.1">
    <property type="nucleotide sequence ID" value="NZ_FNRD01000008.1"/>
</dbReference>
<name>A0A1H4DS43_9FLAO</name>
<keyword evidence="1" id="KW-1133">Transmembrane helix</keyword>
<proteinExistence type="predicted"/>
<evidence type="ECO:0000313" key="2">
    <source>
        <dbReference type="EMBL" id="SEA75574.1"/>
    </source>
</evidence>
<keyword evidence="1" id="KW-0812">Transmembrane</keyword>
<dbReference type="InterPro" id="IPR024294">
    <property type="entry name" value="DUF3810"/>
</dbReference>